<keyword evidence="1" id="KW-0472">Membrane</keyword>
<accession>A0A1T4V7W7</accession>
<organism evidence="2 3">
    <name type="scientific">Eubacterium uniforme</name>
    <dbReference type="NCBI Taxonomy" id="39495"/>
    <lineage>
        <taxon>Bacteria</taxon>
        <taxon>Bacillati</taxon>
        <taxon>Bacillota</taxon>
        <taxon>Clostridia</taxon>
        <taxon>Eubacteriales</taxon>
        <taxon>Eubacteriaceae</taxon>
        <taxon>Eubacterium</taxon>
    </lineage>
</organism>
<name>A0A1T4V7W7_9FIRM</name>
<evidence type="ECO:0000256" key="1">
    <source>
        <dbReference type="SAM" id="Phobius"/>
    </source>
</evidence>
<dbReference type="EMBL" id="FUXZ01000003">
    <property type="protein sequence ID" value="SKA61075.1"/>
    <property type="molecule type" value="Genomic_DNA"/>
</dbReference>
<gene>
    <name evidence="2" type="ORF">SAMN02745111_00368</name>
</gene>
<proteinExistence type="predicted"/>
<dbReference type="AlphaFoldDB" id="A0A1T4V7W7"/>
<feature type="transmembrane region" description="Helical" evidence="1">
    <location>
        <begin position="39"/>
        <end position="59"/>
    </location>
</feature>
<keyword evidence="1" id="KW-1133">Transmembrane helix</keyword>
<protein>
    <submittedName>
        <fullName evidence="2">Uncharacterized protein</fullName>
    </submittedName>
</protein>
<dbReference type="Proteomes" id="UP000190814">
    <property type="component" value="Unassembled WGS sequence"/>
</dbReference>
<keyword evidence="1" id="KW-0812">Transmembrane</keyword>
<keyword evidence="3" id="KW-1185">Reference proteome</keyword>
<feature type="transmembrane region" description="Helical" evidence="1">
    <location>
        <begin position="7"/>
        <end position="27"/>
    </location>
</feature>
<reference evidence="2 3" key="1">
    <citation type="submission" date="2017-02" db="EMBL/GenBank/DDBJ databases">
        <authorList>
            <person name="Peterson S.W."/>
        </authorList>
    </citation>
    <scope>NUCLEOTIDE SEQUENCE [LARGE SCALE GENOMIC DNA]</scope>
    <source>
        <strain evidence="2 3">ATCC 35992</strain>
    </source>
</reference>
<dbReference type="RefSeq" id="WP_078765262.1">
    <property type="nucleotide sequence ID" value="NZ_FUXZ01000003.1"/>
</dbReference>
<sequence length="85" mass="9754">MDRNDNLFGLYGLIQMILGFATFAIVVSDMFGYKLPKNAKYVVIPVYIILFIVYLVLLVKLKNAGYFKVSEEKKESIKEKVKGKK</sequence>
<evidence type="ECO:0000313" key="3">
    <source>
        <dbReference type="Proteomes" id="UP000190814"/>
    </source>
</evidence>
<dbReference type="STRING" id="39495.SAMN02745111_00368"/>
<evidence type="ECO:0000313" key="2">
    <source>
        <dbReference type="EMBL" id="SKA61075.1"/>
    </source>
</evidence>